<feature type="region of interest" description="Disordered" evidence="1">
    <location>
        <begin position="656"/>
        <end position="689"/>
    </location>
</feature>
<dbReference type="Gene3D" id="2.60.40.10">
    <property type="entry name" value="Immunoglobulins"/>
    <property type="match status" value="1"/>
</dbReference>
<feature type="domain" description="DUF7507" evidence="2">
    <location>
        <begin position="1494"/>
        <end position="1597"/>
    </location>
</feature>
<feature type="region of interest" description="Disordered" evidence="1">
    <location>
        <begin position="1187"/>
        <end position="1220"/>
    </location>
</feature>
<feature type="region of interest" description="Disordered" evidence="1">
    <location>
        <begin position="923"/>
        <end position="955"/>
    </location>
</feature>
<feature type="domain" description="DUF7507" evidence="2">
    <location>
        <begin position="702"/>
        <end position="805"/>
    </location>
</feature>
<feature type="compositionally biased region" description="Low complexity" evidence="1">
    <location>
        <begin position="547"/>
        <end position="560"/>
    </location>
</feature>
<protein>
    <submittedName>
        <fullName evidence="3">Putative repeat protein (TIGR01451 family)/gliding motility-associated-like protein</fullName>
    </submittedName>
</protein>
<feature type="region of interest" description="Disordered" evidence="1">
    <location>
        <begin position="1450"/>
        <end position="1479"/>
    </location>
</feature>
<evidence type="ECO:0000256" key="1">
    <source>
        <dbReference type="SAM" id="MobiDB-lite"/>
    </source>
</evidence>
<feature type="region of interest" description="Disordered" evidence="1">
    <location>
        <begin position="792"/>
        <end position="822"/>
    </location>
</feature>
<dbReference type="InterPro" id="IPR026341">
    <property type="entry name" value="T9SS_type_B"/>
</dbReference>
<feature type="domain" description="DUF7507" evidence="2">
    <location>
        <begin position="1230"/>
        <end position="1333"/>
    </location>
</feature>
<dbReference type="RefSeq" id="WP_132530610.1">
    <property type="nucleotide sequence ID" value="NZ_SLWO01000002.1"/>
</dbReference>
<dbReference type="Proteomes" id="UP000295684">
    <property type="component" value="Unassembled WGS sequence"/>
</dbReference>
<feature type="region of interest" description="Disordered" evidence="1">
    <location>
        <begin position="526"/>
        <end position="560"/>
    </location>
</feature>
<evidence type="ECO:0000259" key="2">
    <source>
        <dbReference type="Pfam" id="PF24346"/>
    </source>
</evidence>
<feature type="region of interest" description="Disordered" evidence="1">
    <location>
        <begin position="1714"/>
        <end position="1759"/>
    </location>
</feature>
<accession>A0A4R2HIY8</accession>
<dbReference type="EMBL" id="SLWO01000002">
    <property type="protein sequence ID" value="TCO29284.1"/>
    <property type="molecule type" value="Genomic_DNA"/>
</dbReference>
<dbReference type="Pfam" id="PF24346">
    <property type="entry name" value="DUF7507"/>
    <property type="match status" value="13"/>
</dbReference>
<evidence type="ECO:0000313" key="4">
    <source>
        <dbReference type="Proteomes" id="UP000295684"/>
    </source>
</evidence>
<feature type="region of interest" description="Disordered" evidence="1">
    <location>
        <begin position="1976"/>
        <end position="2011"/>
    </location>
</feature>
<feature type="region of interest" description="Disordered" evidence="1">
    <location>
        <begin position="1320"/>
        <end position="1350"/>
    </location>
</feature>
<feature type="compositionally biased region" description="Low complexity" evidence="1">
    <location>
        <begin position="1603"/>
        <end position="1612"/>
    </location>
</feature>
<feature type="compositionally biased region" description="Low complexity" evidence="1">
    <location>
        <begin position="1339"/>
        <end position="1350"/>
    </location>
</feature>
<feature type="domain" description="DUF7507" evidence="2">
    <location>
        <begin position="1890"/>
        <end position="1993"/>
    </location>
</feature>
<feature type="domain" description="DUF7507" evidence="2">
    <location>
        <begin position="1758"/>
        <end position="1861"/>
    </location>
</feature>
<feature type="domain" description="DUF7507" evidence="2">
    <location>
        <begin position="966"/>
        <end position="1069"/>
    </location>
</feature>
<gene>
    <name evidence="3" type="ORF">EV200_102709</name>
</gene>
<sequence length="2414" mass="246366">TYSIDGSNYQASTTFNNVASGTYSVTVRNSDGCTSAATSITINAQPATPAAPTATVIQPTCTTATGTITVSAPTGSGLTYSIDGTNYQASTTFNNVASGTYSVTVRNSDGCTSASTSVTIDAQPATPAAPTATAVQPTCTSATGTITVTAPTGSGLTYSIDGTNYQASATFNNVSSGTYSVTVRNSDGCTSASTSITINAQPATPAAPTATAVQPTCTTATGSITVTAPTGSGLTYSIDGSNYQASTTFNNVASGTYSVTVRNSDSCTSASTSITINAQPATPAAPTATAVQPTCTTATGTITVSAPTGSGLTYSIDGTNYQASTTFNIVASGTYSVTVRNSDGCTSASTSITINAQPATPAAPMATAVQPTCTSATGTITISAPTGSGLEYNIDGGTYQASTVFNNVEVGSHTILSRDTNNGCVSLPTTIMIDMANCPAIRLTKTGTFADANANGKAEVGETINYTFKLENTGNVTVSDLNITDTKVTVTGGPITLAPGATDNSTFTAAYTITQADVDAGRVDNLATATGKDPKGNPVTDDSESGNPADPNNPATPACPTCTITPLPSSPAIRLTKTGSFADANNNGKAEVGETINYTFKVENPGNVTVSDIKITDTKVTVTGGPITLAPGATDNSTFTAAYTITQADVDAGRVDNLATGTGKDPKGNNVTDDSESGNPADPNNPVTPACPTCTITPLPSSPAIRLTKTGSFADANNNGKAEVGETINYTFKVENPGNVTVSDIKITDTKVTVTGGPITLAPGATDNSTFTAAYTITQADVDAERVDNLATATGKDPKGNNVTDDSESGNPTDPNNSATPACSTCTVTPLPSSPAIRLTKTGTFADTNNNGKAEVGETINYTFKVENTGNVTVSDIKITDTKVTVTGGPITLAPGAVDANSFTAVYTITQADVDAGRVDNLATATGKDPKGNNVTDDSESGNPADPNNPATPACPTCTITSLPSSPAIRLTKTGTFADANNNGKAEVGETINYTFKVENTGNVTVSDIKITDTKVTVTGGPITLAPGATDNSTFTAAYTITQADVDAGRVDNLATGTGKDPKGNNVTDDSESGNPADPNNPVTPACPTCTITPLPSSPAIRLTKTGSFADANNNGKAEVGETINYTFKVENPGNVTVSDIKITDTKVTVTGGPITLAPGATDNSTFTAAYTITQADVDAERVDNLATAKGKDPKGNNVTDDSESGNPADPSNPNNPACPTCTVTPLPSSPAIRLTKTGSFADANNNGKAEVGETINYTFKVENTGNVTVSDIKIQDTKVTIIGGPITLAPGSMDNTTFTAAYTITQADVDAGRVDNLATGMGKDPKGNNVTDDSESGNPADPNNPATPACPTCTITPLPSSPAIRLTKTGTFADANANGKAEVGETINYTFKVENTGNVLVSDIKITDTKVTVTGGPITLVPGATDNSTFTTAYTITQADVDAGRVDNLATGTGKDPKGNTITDDSESGNPADPNNPVTPACPTCTVTPLLSSPVIRLTKTGSFNDANGNGKAEVGETINYTFKVENTGNVTVSDIKITDTKVTVTGGTITLAPGATDNSTFTATYTITQADVDAGRVDNLATATGKDPKGNLVTDDSESGNPADPNNPATPACPTCTITPLPSSPAIRLTKTGSFADANNNGKAEVGETINYTFKVENTGNVTVSDIKITDTKVTVTGGTITLAPGATDNSTFTATYTITQADVDAGRVDNLATATGKDPKGNPVTDDSESGNSADPNNPSNPACPTCTTTPLPSSPAIRLTKTGSFADANNNGKAEVGEMINYTFKVENTGNVTVNDIKITDTKVTVTGGPITLAPGAVDATSFTAVYTITQADVDAGRVDNLATGTGKDPKGNNVTDDSESGNPADPNNPNTPACPTCTVTPLPSSPAIRLIKTAVFADANGDGRAQVGEKINYTFKVENTGNVTINGIRITDAKVTVVGGPVTLAPGQVDATSFTAVYTITQADVDAGRVDNIATGTGKDPKGNTVTDDSESGNPADPNNPASPTCPTCTITPLPQISSLALVKTVTNTGTGLNGSFVLGNSIEYSFTITNTGTTVLNNIVLNDPIITNTAINIPGVLSPGAAVTVKRTYLVTSTDINRGNVTNTATVTSKDGSGKTVTDVSGSGVNNDNPTVTKLELPPVATNDNATTIQGVPVTIPILTNDIPGSTPLDPLTIVIITPPAHGTLTINKDGTVTYVPDPNYSGPDSFVYSVKDQSGVTSNPATANITITSTIPVAVNDATKTGFNTSVQMDILGNDRGDGSTIDRSSIQIITQPKNGSVKVNTDGTVVYTPNPGFTGVDTFIYRVKDANGNFTNEATGTITIEGFFIPNVFTPNGDGKNDTFFIVGLEAYDSVDIEIYNRWGNQVYRMKGYKNDWTGYGLNEGTYFYKITLKKGGTSQTVAGPVLLKR</sequence>
<feature type="region of interest" description="Disordered" evidence="1">
    <location>
        <begin position="1052"/>
        <end position="1085"/>
    </location>
</feature>
<feature type="region of interest" description="Disordered" evidence="1">
    <location>
        <begin position="1583"/>
        <end position="1612"/>
    </location>
</feature>
<dbReference type="InterPro" id="IPR047589">
    <property type="entry name" value="DUF11_rpt"/>
</dbReference>
<feature type="compositionally biased region" description="Low complexity" evidence="1">
    <location>
        <begin position="943"/>
        <end position="955"/>
    </location>
</feature>
<feature type="domain" description="DUF7507" evidence="2">
    <location>
        <begin position="1362"/>
        <end position="1465"/>
    </location>
</feature>
<dbReference type="InterPro" id="IPR006626">
    <property type="entry name" value="PbH1"/>
</dbReference>
<dbReference type="NCBIfam" id="TIGR01451">
    <property type="entry name" value="B_ant_repeat"/>
    <property type="match status" value="12"/>
</dbReference>
<feature type="domain" description="DUF7507" evidence="2">
    <location>
        <begin position="439"/>
        <end position="541"/>
    </location>
</feature>
<feature type="domain" description="DUF7507" evidence="2">
    <location>
        <begin position="2024"/>
        <end position="2125"/>
    </location>
</feature>
<feature type="compositionally biased region" description="Low complexity" evidence="1">
    <location>
        <begin position="1735"/>
        <end position="1759"/>
    </location>
</feature>
<dbReference type="Pfam" id="PF13585">
    <property type="entry name" value="CHU_C"/>
    <property type="match status" value="1"/>
</dbReference>
<feature type="domain" description="DUF7507" evidence="2">
    <location>
        <begin position="1626"/>
        <end position="1729"/>
    </location>
</feature>
<feature type="region of interest" description="Disordered" evidence="1">
    <location>
        <begin position="2113"/>
        <end position="2136"/>
    </location>
</feature>
<dbReference type="Pfam" id="PF17963">
    <property type="entry name" value="Big_9"/>
    <property type="match status" value="2"/>
</dbReference>
<dbReference type="OrthoDB" id="5726170at2"/>
<feature type="non-terminal residue" evidence="3">
    <location>
        <position position="1"/>
    </location>
</feature>
<dbReference type="InterPro" id="IPR013783">
    <property type="entry name" value="Ig-like_fold"/>
</dbReference>
<organism evidence="3 4">
    <name type="scientific">Pedobacter psychrotolerans</name>
    <dbReference type="NCBI Taxonomy" id="1843235"/>
    <lineage>
        <taxon>Bacteria</taxon>
        <taxon>Pseudomonadati</taxon>
        <taxon>Bacteroidota</taxon>
        <taxon>Sphingobacteriia</taxon>
        <taxon>Sphingobacteriales</taxon>
        <taxon>Sphingobacteriaceae</taxon>
        <taxon>Pedobacter</taxon>
    </lineage>
</organism>
<name>A0A4R2HIY8_9SPHI</name>
<dbReference type="InterPro" id="IPR055354">
    <property type="entry name" value="DUF7507"/>
</dbReference>
<comment type="caution">
    <text evidence="3">The sequence shown here is derived from an EMBL/GenBank/DDBJ whole genome shotgun (WGS) entry which is preliminary data.</text>
</comment>
<feature type="compositionally biased region" description="Low complexity" evidence="1">
    <location>
        <begin position="1207"/>
        <end position="1220"/>
    </location>
</feature>
<feature type="domain" description="DUF7507" evidence="2">
    <location>
        <begin position="834"/>
        <end position="937"/>
    </location>
</feature>
<proteinExistence type="predicted"/>
<feature type="compositionally biased region" description="Low complexity" evidence="1">
    <location>
        <begin position="1867"/>
        <end position="1878"/>
    </location>
</feature>
<feature type="domain" description="DUF7507" evidence="2">
    <location>
        <begin position="1098"/>
        <end position="1201"/>
    </location>
</feature>
<evidence type="ECO:0000313" key="3">
    <source>
        <dbReference type="EMBL" id="TCO29284.1"/>
    </source>
</evidence>
<reference evidence="3 4" key="1">
    <citation type="submission" date="2019-03" db="EMBL/GenBank/DDBJ databases">
        <title>Genomic Encyclopedia of Type Strains, Phase IV (KMG-IV): sequencing the most valuable type-strain genomes for metagenomic binning, comparative biology and taxonomic classification.</title>
        <authorList>
            <person name="Goeker M."/>
        </authorList>
    </citation>
    <scope>NUCLEOTIDE SEQUENCE [LARGE SCALE GENOMIC DNA]</scope>
    <source>
        <strain evidence="3 4">DSM 103236</strain>
    </source>
</reference>
<feature type="region of interest" description="Disordered" evidence="1">
    <location>
        <begin position="1844"/>
        <end position="1878"/>
    </location>
</feature>
<dbReference type="SMART" id="SM00710">
    <property type="entry name" value="PbH1"/>
    <property type="match status" value="12"/>
</dbReference>
<feature type="domain" description="DUF7507" evidence="2">
    <location>
        <begin position="570"/>
        <end position="673"/>
    </location>
</feature>
<dbReference type="NCBIfam" id="TIGR04131">
    <property type="entry name" value="Bac_Flav_CTERM"/>
    <property type="match status" value="1"/>
</dbReference>
<feature type="compositionally biased region" description="Polar residues" evidence="1">
    <location>
        <begin position="801"/>
        <end position="822"/>
    </location>
</feature>